<dbReference type="InterPro" id="IPR009057">
    <property type="entry name" value="Homeodomain-like_sf"/>
</dbReference>
<reference evidence="4 5" key="1">
    <citation type="submission" date="2019-12" db="EMBL/GenBank/DDBJ databases">
        <authorList>
            <person name="Li J."/>
            <person name="Shi Y."/>
            <person name="Xu G."/>
            <person name="Xiao D."/>
            <person name="Ran X."/>
        </authorList>
    </citation>
    <scope>NUCLEOTIDE SEQUENCE [LARGE SCALE GENOMIC DNA]</scope>
    <source>
        <strain evidence="4 5">JCM 15915</strain>
    </source>
</reference>
<feature type="DNA-binding region" description="H-T-H motif" evidence="2">
    <location>
        <begin position="29"/>
        <end position="48"/>
    </location>
</feature>
<dbReference type="GO" id="GO:0003677">
    <property type="term" value="F:DNA binding"/>
    <property type="evidence" value="ECO:0007669"/>
    <property type="project" value="UniProtKB-UniRule"/>
</dbReference>
<dbReference type="Proteomes" id="UP000462152">
    <property type="component" value="Unassembled WGS sequence"/>
</dbReference>
<dbReference type="InterPro" id="IPR036271">
    <property type="entry name" value="Tet_transcr_reg_TetR-rel_C_sf"/>
</dbReference>
<dbReference type="EMBL" id="WOGT01000006">
    <property type="protein sequence ID" value="MUN55592.1"/>
    <property type="molecule type" value="Genomic_DNA"/>
</dbReference>
<dbReference type="GO" id="GO:0006355">
    <property type="term" value="P:regulation of DNA-templated transcription"/>
    <property type="evidence" value="ECO:0007669"/>
    <property type="project" value="UniProtKB-ARBA"/>
</dbReference>
<feature type="domain" description="HTH tetR-type" evidence="3">
    <location>
        <begin position="6"/>
        <end position="66"/>
    </location>
</feature>
<dbReference type="Gene3D" id="1.10.357.10">
    <property type="entry name" value="Tetracycline Repressor, domain 2"/>
    <property type="match status" value="1"/>
</dbReference>
<dbReference type="InterPro" id="IPR050109">
    <property type="entry name" value="HTH-type_TetR-like_transc_reg"/>
</dbReference>
<organism evidence="4 5">
    <name type="scientific">Rothia koreensis</name>
    <dbReference type="NCBI Taxonomy" id="592378"/>
    <lineage>
        <taxon>Bacteria</taxon>
        <taxon>Bacillati</taxon>
        <taxon>Actinomycetota</taxon>
        <taxon>Actinomycetes</taxon>
        <taxon>Micrococcales</taxon>
        <taxon>Micrococcaceae</taxon>
        <taxon>Rothia</taxon>
    </lineage>
</organism>
<dbReference type="OrthoDB" id="9805134at2"/>
<sequence length="205" mass="22343">MAWDTEGTRRRLKEAATVEFAAHGPDGTSMARIAERAGINKERLYNYFGDKRALFHTVLADELARLSASVVPPEGGDFERVGEFAGRTYDYYADHPDLARLLLWEGLADGPIADEANRTEHYRRKVAAYSAAQDNGAVGTAIPADHLVLLVIGLAAWWFCVPQLAQMLTGTGPDNDTEQQRRRATVVTAAQNLATAESTPGNAGR</sequence>
<dbReference type="PANTHER" id="PTHR30328:SF54">
    <property type="entry name" value="HTH-TYPE TRANSCRIPTIONAL REPRESSOR SCO4008"/>
    <property type="match status" value="1"/>
</dbReference>
<evidence type="ECO:0000313" key="5">
    <source>
        <dbReference type="Proteomes" id="UP000462152"/>
    </source>
</evidence>
<dbReference type="PROSITE" id="PS50977">
    <property type="entry name" value="HTH_TETR_2"/>
    <property type="match status" value="1"/>
</dbReference>
<evidence type="ECO:0000256" key="1">
    <source>
        <dbReference type="ARBA" id="ARBA00023125"/>
    </source>
</evidence>
<dbReference type="Pfam" id="PF17926">
    <property type="entry name" value="TetR_C_21"/>
    <property type="match status" value="1"/>
</dbReference>
<protein>
    <submittedName>
        <fullName evidence="4">TetR family transcriptional regulator</fullName>
    </submittedName>
</protein>
<dbReference type="InterPro" id="IPR001647">
    <property type="entry name" value="HTH_TetR"/>
</dbReference>
<keyword evidence="1 2" id="KW-0238">DNA-binding</keyword>
<proteinExistence type="predicted"/>
<comment type="caution">
    <text evidence="4">The sequence shown here is derived from an EMBL/GenBank/DDBJ whole genome shotgun (WGS) entry which is preliminary data.</text>
</comment>
<keyword evidence="5" id="KW-1185">Reference proteome</keyword>
<accession>A0A7K1LKX1</accession>
<dbReference type="SUPFAM" id="SSF48498">
    <property type="entry name" value="Tetracyclin repressor-like, C-terminal domain"/>
    <property type="match status" value="1"/>
</dbReference>
<dbReference type="InterPro" id="IPR041467">
    <property type="entry name" value="Sco4008_C"/>
</dbReference>
<dbReference type="SUPFAM" id="SSF46689">
    <property type="entry name" value="Homeodomain-like"/>
    <property type="match status" value="1"/>
</dbReference>
<dbReference type="RefSeq" id="WP_129316296.1">
    <property type="nucleotide sequence ID" value="NZ_NOIQ01000023.1"/>
</dbReference>
<dbReference type="PANTHER" id="PTHR30328">
    <property type="entry name" value="TRANSCRIPTIONAL REPRESSOR"/>
    <property type="match status" value="1"/>
</dbReference>
<gene>
    <name evidence="4" type="ORF">GMA10_10270</name>
</gene>
<evidence type="ECO:0000256" key="2">
    <source>
        <dbReference type="PROSITE-ProRule" id="PRU00335"/>
    </source>
</evidence>
<name>A0A7K1LKX1_9MICC</name>
<dbReference type="AlphaFoldDB" id="A0A7K1LKX1"/>
<dbReference type="Pfam" id="PF00440">
    <property type="entry name" value="TetR_N"/>
    <property type="match status" value="1"/>
</dbReference>
<evidence type="ECO:0000313" key="4">
    <source>
        <dbReference type="EMBL" id="MUN55592.1"/>
    </source>
</evidence>
<evidence type="ECO:0000259" key="3">
    <source>
        <dbReference type="PROSITE" id="PS50977"/>
    </source>
</evidence>